<comment type="caution">
    <text evidence="1">Lacks conserved residue(s) required for the propagation of feature annotation.</text>
</comment>
<comment type="caution">
    <text evidence="3">The sequence shown here is derived from an EMBL/GenBank/DDBJ whole genome shotgun (WGS) entry which is preliminary data.</text>
</comment>
<comment type="function">
    <text evidence="1">Catalyzes the methylation of 5-carboxymethoxyuridine (cmo5U) to form 5-methoxycarbonylmethoxyuridine (mcmo5U) at position 34 in tRNAs.</text>
</comment>
<comment type="catalytic activity">
    <reaction evidence="1">
        <text>5-carboxymethoxyuridine(34) in tRNA + S-adenosyl-L-methionine = 5-methoxycarbonylmethoxyuridine(34) in tRNA + S-adenosyl-L-homocysteine</text>
        <dbReference type="Rhea" id="RHEA:54080"/>
        <dbReference type="Rhea" id="RHEA-COMP:13383"/>
        <dbReference type="Rhea" id="RHEA-COMP:13781"/>
        <dbReference type="ChEBI" id="CHEBI:57856"/>
        <dbReference type="ChEBI" id="CHEBI:59789"/>
        <dbReference type="ChEBI" id="CHEBI:136879"/>
        <dbReference type="ChEBI" id="CHEBI:138053"/>
    </reaction>
</comment>
<dbReference type="AlphaFoldDB" id="A0A1E5BXV8"/>
<dbReference type="GO" id="GO:0032259">
    <property type="term" value="P:methylation"/>
    <property type="evidence" value="ECO:0007669"/>
    <property type="project" value="UniProtKB-KW"/>
</dbReference>
<reference evidence="3 4" key="1">
    <citation type="journal article" date="2012" name="Science">
        <title>Ecological populations of bacteria act as socially cohesive units of antibiotic production and resistance.</title>
        <authorList>
            <person name="Cordero O.X."/>
            <person name="Wildschutte H."/>
            <person name="Kirkup B."/>
            <person name="Proehl S."/>
            <person name="Ngo L."/>
            <person name="Hussain F."/>
            <person name="Le Roux F."/>
            <person name="Mincer T."/>
            <person name="Polz M.F."/>
        </authorList>
    </citation>
    <scope>NUCLEOTIDE SEQUENCE [LARGE SCALE GENOMIC DNA]</scope>
    <source>
        <strain evidence="3 4">FF-454</strain>
    </source>
</reference>
<evidence type="ECO:0000259" key="2">
    <source>
        <dbReference type="Pfam" id="PF08241"/>
    </source>
</evidence>
<dbReference type="GO" id="GO:0006400">
    <property type="term" value="P:tRNA modification"/>
    <property type="evidence" value="ECO:0007669"/>
    <property type="project" value="UniProtKB-UniRule"/>
</dbReference>
<organism evidence="3 4">
    <name type="scientific">Enterovibrio norvegicus FF-454</name>
    <dbReference type="NCBI Taxonomy" id="1185651"/>
    <lineage>
        <taxon>Bacteria</taxon>
        <taxon>Pseudomonadati</taxon>
        <taxon>Pseudomonadota</taxon>
        <taxon>Gammaproteobacteria</taxon>
        <taxon>Vibrionales</taxon>
        <taxon>Vibrionaceae</taxon>
        <taxon>Enterovibrio</taxon>
    </lineage>
</organism>
<feature type="binding site" evidence="1">
    <location>
        <begin position="92"/>
        <end position="93"/>
    </location>
    <ligand>
        <name>S-adenosyl-L-methionine</name>
        <dbReference type="ChEBI" id="CHEBI:59789"/>
    </ligand>
</feature>
<feature type="domain" description="Methyltransferase type 11" evidence="2">
    <location>
        <begin position="89"/>
        <end position="185"/>
    </location>
</feature>
<sequence length="298" mass="33827">MKCRPKYSQTGANKYNKPLLTAVLCENNPLTEYDNEGAVTEDRNFDDIAHKFVKNIYGSGKGEIRQAVVWQDLESILRRLGESKPLDILDAGGGLAQLSQQVALRGHHVTLCDLSSQMLELAEKDIDAAGLLPHYRFVHAPVQEIAQHMDKKADLVLFHAVMEWLADPHEALNVILSQVKPGGIASVMFYNQNGLLFKNLICGNLTHVEEGMPHRKRFKLQPQKGLPPEDVYQWIEEAGFTILGKSGVRTFHDYMKDTRMGEYTFEQVVAMEQKLCRQEPFISLGRYIHVWAQRPLDK</sequence>
<keyword evidence="1" id="KW-0819">tRNA processing</keyword>
<dbReference type="InterPro" id="IPR013216">
    <property type="entry name" value="Methyltransf_11"/>
</dbReference>
<keyword evidence="1" id="KW-0808">Transferase</keyword>
<dbReference type="PANTHER" id="PTHR43861">
    <property type="entry name" value="TRANS-ACONITATE 2-METHYLTRANSFERASE-RELATED"/>
    <property type="match status" value="1"/>
</dbReference>
<dbReference type="EMBL" id="AJWN02000099">
    <property type="protein sequence ID" value="OEE58134.1"/>
    <property type="molecule type" value="Genomic_DNA"/>
</dbReference>
<comment type="similarity">
    <text evidence="1">Belongs to the class I-like SAM-binding methyltransferase superfamily. CmoM family.</text>
</comment>
<dbReference type="Gene3D" id="3.40.50.150">
    <property type="entry name" value="Vaccinia Virus protein VP39"/>
    <property type="match status" value="1"/>
</dbReference>
<dbReference type="EC" id="2.1.1.-" evidence="1"/>
<dbReference type="SUPFAM" id="SSF53335">
    <property type="entry name" value="S-adenosyl-L-methionine-dependent methyltransferases"/>
    <property type="match status" value="1"/>
</dbReference>
<dbReference type="GO" id="GO:0008757">
    <property type="term" value="F:S-adenosylmethionine-dependent methyltransferase activity"/>
    <property type="evidence" value="ECO:0007669"/>
    <property type="project" value="InterPro"/>
</dbReference>
<name>A0A1E5BXV8_9GAMM</name>
<dbReference type="GO" id="GO:0097697">
    <property type="term" value="F:tRNA (5-carboxymethoxyuridine(34)-5-O)-methyltransferase activity"/>
    <property type="evidence" value="ECO:0007669"/>
    <property type="project" value="UniProtKB-UniRule"/>
</dbReference>
<keyword evidence="1 3" id="KW-0489">Methyltransferase</keyword>
<evidence type="ECO:0000256" key="1">
    <source>
        <dbReference type="HAMAP-Rule" id="MF_02057"/>
    </source>
</evidence>
<dbReference type="Pfam" id="PF08241">
    <property type="entry name" value="Methyltransf_11"/>
    <property type="match status" value="1"/>
</dbReference>
<dbReference type="HAMAP" id="MF_02057">
    <property type="entry name" value="tRNA_methyltr_CmoM"/>
    <property type="match status" value="1"/>
</dbReference>
<gene>
    <name evidence="1" type="primary">cmoM</name>
    <name evidence="3" type="ORF">A1OK_16350</name>
</gene>
<evidence type="ECO:0000313" key="3">
    <source>
        <dbReference type="EMBL" id="OEE58134.1"/>
    </source>
</evidence>
<evidence type="ECO:0000313" key="4">
    <source>
        <dbReference type="Proteomes" id="UP000095039"/>
    </source>
</evidence>
<dbReference type="Proteomes" id="UP000095039">
    <property type="component" value="Unassembled WGS sequence"/>
</dbReference>
<dbReference type="InterPro" id="IPR029063">
    <property type="entry name" value="SAM-dependent_MTases_sf"/>
</dbReference>
<keyword evidence="4" id="KW-1185">Reference proteome</keyword>
<dbReference type="InterPro" id="IPR033664">
    <property type="entry name" value="Cmo5U_methylTrfase"/>
</dbReference>
<accession>A0A1E5BXV8</accession>
<feature type="binding site" evidence="1">
    <location>
        <position position="113"/>
    </location>
    <ligand>
        <name>S-adenosyl-L-methionine</name>
        <dbReference type="ChEBI" id="CHEBI:59789"/>
    </ligand>
</feature>
<dbReference type="NCBIfam" id="NF008264">
    <property type="entry name" value="PRK11036.1"/>
    <property type="match status" value="1"/>
</dbReference>
<protein>
    <recommendedName>
        <fullName evidence="1">tRNA 5-carboxymethoxyuridine methyltransferase</fullName>
        <ecNumber evidence="1">2.1.1.-</ecNumber>
    </recommendedName>
    <alternativeName>
        <fullName evidence="1">cmo5U methyltransferase</fullName>
    </alternativeName>
</protein>
<keyword evidence="1" id="KW-0949">S-adenosyl-L-methionine</keyword>
<proteinExistence type="inferred from homology"/>
<dbReference type="CDD" id="cd02440">
    <property type="entry name" value="AdoMet_MTases"/>
    <property type="match status" value="1"/>
</dbReference>
<feature type="binding site" evidence="1">
    <location>
        <position position="65"/>
    </location>
    <ligand>
        <name>S-adenosyl-L-methionine</name>
        <dbReference type="ChEBI" id="CHEBI:59789"/>
    </ligand>
</feature>
<feature type="binding site" evidence="1">
    <location>
        <position position="159"/>
    </location>
    <ligand>
        <name>S-adenosyl-L-methionine</name>
        <dbReference type="ChEBI" id="CHEBI:59789"/>
    </ligand>
</feature>